<dbReference type="RefSeq" id="WP_139016584.1">
    <property type="nucleotide sequence ID" value="NZ_LKAJ02000001.1"/>
</dbReference>
<sequence>MMKNDGPKIIMREASIFVRPDSDRPTPLLLRDRTTVLQQRVIHPDIVKLGDYSVVMKNGTPWVCMSSIIDFASTTNNNWVLIDPQAKVFFSESDEFFKKLLTKTISDCAGKTKTAEILAIVNENVNQLTDMPNMSRRQVELSLDNRDDLFELEQRKKQGKGTYESVNIDLADNVNEKILVCRQKSMIVAAILGNLVRSGILPDGQVRMYQSHLVTNSKEKRGAHAWTLFRDNADHQLWICDPRWEKVYNVKDERKLIADDRLYGEHAIHDMIIRANILDNIVTNDFSKTFSHISEIAIADVKPIGKVMVLTPKDFVDYVFLCNELKNINIQFETTGEHPNHYISIKESDNTLIYNALISAFNNADPKELKTTRHQSVLADTSSSQAASSQTAEMRRKEAEALASQEAERIRQEAEIRVREEQQRIRKEAQQRAEREALRIRAEAEERAKQEAARIKAENERLVQESMQILSQLATDVRNEAERLRIDSEKQAASLAQERLEAEEHSRQAAEALERQKAQPSTLTAESQPKTDIRSSTRKKSESNQPASSSTTESPASPHKLSTQGKRDYLIRMKNMPFPDENTSPGPSSPHLRTRHRKDRPKG</sequence>
<dbReference type="CDD" id="cd06503">
    <property type="entry name" value="ATP-synt_Fo_b"/>
    <property type="match status" value="1"/>
</dbReference>
<proteinExistence type="predicted"/>
<accession>A0AAE3HVN1</accession>
<feature type="region of interest" description="Disordered" evidence="1">
    <location>
        <begin position="372"/>
        <end position="408"/>
    </location>
</feature>
<gene>
    <name evidence="2" type="ORF">HT99x_008600</name>
</gene>
<feature type="compositionally biased region" description="Basic and acidic residues" evidence="1">
    <location>
        <begin position="393"/>
        <end position="408"/>
    </location>
</feature>
<feature type="compositionally biased region" description="Low complexity" evidence="1">
    <location>
        <begin position="546"/>
        <end position="558"/>
    </location>
</feature>
<evidence type="ECO:0000313" key="2">
    <source>
        <dbReference type="EMBL" id="MCS5711493.1"/>
    </source>
</evidence>
<dbReference type="AlphaFoldDB" id="A0AAE3HVN1"/>
<name>A0AAE3HVN1_9GAMM</name>
<evidence type="ECO:0000313" key="3">
    <source>
        <dbReference type="Proteomes" id="UP000051497"/>
    </source>
</evidence>
<feature type="region of interest" description="Disordered" evidence="1">
    <location>
        <begin position="495"/>
        <end position="603"/>
    </location>
</feature>
<protein>
    <submittedName>
        <fullName evidence="2">Uncharacterized protein</fullName>
    </submittedName>
</protein>
<reference evidence="2" key="1">
    <citation type="journal article" date="2016" name="Genome Announc.">
        <title>Draft Genome Sequences of Two Novel Amoeba-Resistant Intranuclear Bacteria, 'Candidatus Berkiella cookevillensis' and 'Candidatus Berkiella aquae'.</title>
        <authorList>
            <person name="Mehari Y.T."/>
            <person name="Arivett B.A."/>
            <person name="Farone A.L."/>
            <person name="Gunderson J.H."/>
            <person name="Farone M.B."/>
        </authorList>
    </citation>
    <scope>NUCLEOTIDE SEQUENCE</scope>
    <source>
        <strain evidence="2">HT99</strain>
    </source>
</reference>
<feature type="compositionally biased region" description="Basic residues" evidence="1">
    <location>
        <begin position="592"/>
        <end position="603"/>
    </location>
</feature>
<reference evidence="2" key="2">
    <citation type="submission" date="2021-06" db="EMBL/GenBank/DDBJ databases">
        <title>Genomic Description and Analysis of Intracellular Bacteria, Candidatus Berkiella cookevillensis and Candidatus Berkiella aquae.</title>
        <authorList>
            <person name="Kidane D.T."/>
            <person name="Mehari Y.T."/>
            <person name="Rice F.C."/>
            <person name="Arivett B.A."/>
            <person name="Farone A.L."/>
            <person name="Berk S.G."/>
            <person name="Farone M.B."/>
        </authorList>
    </citation>
    <scope>NUCLEOTIDE SEQUENCE</scope>
    <source>
        <strain evidence="2">HT99</strain>
    </source>
</reference>
<feature type="compositionally biased region" description="Polar residues" evidence="1">
    <location>
        <begin position="518"/>
        <end position="528"/>
    </location>
</feature>
<feature type="compositionally biased region" description="Basic and acidic residues" evidence="1">
    <location>
        <begin position="529"/>
        <end position="542"/>
    </location>
</feature>
<feature type="compositionally biased region" description="Low complexity" evidence="1">
    <location>
        <begin position="381"/>
        <end position="392"/>
    </location>
</feature>
<feature type="compositionally biased region" description="Basic and acidic residues" evidence="1">
    <location>
        <begin position="498"/>
        <end position="517"/>
    </location>
</feature>
<organism evidence="2 3">
    <name type="scientific">Candidatus Berkiella aquae</name>
    <dbReference type="NCBI Taxonomy" id="295108"/>
    <lineage>
        <taxon>Bacteria</taxon>
        <taxon>Pseudomonadati</taxon>
        <taxon>Pseudomonadota</taxon>
        <taxon>Gammaproteobacteria</taxon>
        <taxon>Candidatus Berkiellales</taxon>
        <taxon>Candidatus Berkiellaceae</taxon>
        <taxon>Candidatus Berkiella</taxon>
    </lineage>
</organism>
<evidence type="ECO:0000256" key="1">
    <source>
        <dbReference type="SAM" id="MobiDB-lite"/>
    </source>
</evidence>
<keyword evidence="3" id="KW-1185">Reference proteome</keyword>
<dbReference type="EMBL" id="LKAJ02000001">
    <property type="protein sequence ID" value="MCS5711493.1"/>
    <property type="molecule type" value="Genomic_DNA"/>
</dbReference>
<dbReference type="Proteomes" id="UP000051497">
    <property type="component" value="Unassembled WGS sequence"/>
</dbReference>
<comment type="caution">
    <text evidence="2">The sequence shown here is derived from an EMBL/GenBank/DDBJ whole genome shotgun (WGS) entry which is preliminary data.</text>
</comment>